<dbReference type="SMART" id="SM00494">
    <property type="entry name" value="ChtBD2"/>
    <property type="match status" value="1"/>
</dbReference>
<dbReference type="InterPro" id="IPR001314">
    <property type="entry name" value="Peptidase_S1A"/>
</dbReference>
<dbReference type="InterPro" id="IPR051333">
    <property type="entry name" value="CLIP_Serine_Protease"/>
</dbReference>
<dbReference type="SMART" id="SM00020">
    <property type="entry name" value="Tryp_SPc"/>
    <property type="match status" value="1"/>
</dbReference>
<evidence type="ECO:0000259" key="1">
    <source>
        <dbReference type="PROSITE" id="PS50240"/>
    </source>
</evidence>
<evidence type="ECO:0000259" key="2">
    <source>
        <dbReference type="PROSITE" id="PS50940"/>
    </source>
</evidence>
<comment type="caution">
    <text evidence="3">The sequence shown here is derived from an EMBL/GenBank/DDBJ whole genome shotgun (WGS) entry which is preliminary data.</text>
</comment>
<dbReference type="PANTHER" id="PTHR24260:SF139">
    <property type="entry name" value="CLIP DOMAIN-CONTAINING SERINE PROTEASE"/>
    <property type="match status" value="1"/>
</dbReference>
<dbReference type="Proteomes" id="UP000789390">
    <property type="component" value="Unassembled WGS sequence"/>
</dbReference>
<dbReference type="Gene3D" id="2.170.140.10">
    <property type="entry name" value="Chitin binding domain"/>
    <property type="match status" value="1"/>
</dbReference>
<evidence type="ECO:0000313" key="3">
    <source>
        <dbReference type="EMBL" id="CAH0101554.1"/>
    </source>
</evidence>
<dbReference type="Pfam" id="PF00089">
    <property type="entry name" value="Trypsin"/>
    <property type="match status" value="1"/>
</dbReference>
<dbReference type="PANTHER" id="PTHR24260">
    <property type="match status" value="1"/>
</dbReference>
<dbReference type="SUPFAM" id="SSF50494">
    <property type="entry name" value="Trypsin-like serine proteases"/>
    <property type="match status" value="1"/>
</dbReference>
<dbReference type="GO" id="GO:0005576">
    <property type="term" value="C:extracellular region"/>
    <property type="evidence" value="ECO:0007669"/>
    <property type="project" value="InterPro"/>
</dbReference>
<dbReference type="GO" id="GO:0006508">
    <property type="term" value="P:proteolysis"/>
    <property type="evidence" value="ECO:0007669"/>
    <property type="project" value="InterPro"/>
</dbReference>
<accession>A0A8J2RKR8</accession>
<dbReference type="GO" id="GO:0004252">
    <property type="term" value="F:serine-type endopeptidase activity"/>
    <property type="evidence" value="ECO:0007669"/>
    <property type="project" value="InterPro"/>
</dbReference>
<feature type="domain" description="Peptidase S1" evidence="1">
    <location>
        <begin position="87"/>
        <end position="334"/>
    </location>
</feature>
<dbReference type="InterPro" id="IPR043504">
    <property type="entry name" value="Peptidase_S1_PA_chymotrypsin"/>
</dbReference>
<evidence type="ECO:0008006" key="5">
    <source>
        <dbReference type="Google" id="ProtNLM"/>
    </source>
</evidence>
<dbReference type="InterPro" id="IPR036508">
    <property type="entry name" value="Chitin-bd_dom_sf"/>
</dbReference>
<reference evidence="3" key="1">
    <citation type="submission" date="2021-11" db="EMBL/GenBank/DDBJ databases">
        <authorList>
            <person name="Schell T."/>
        </authorList>
    </citation>
    <scope>NUCLEOTIDE SEQUENCE</scope>
    <source>
        <strain evidence="3">M5</strain>
    </source>
</reference>
<dbReference type="CDD" id="cd00190">
    <property type="entry name" value="Tryp_SPc"/>
    <property type="match status" value="1"/>
</dbReference>
<sequence>MFSDDCLFGYWLQLREVTNRIMSHQRVASNLLVTFLLFVSAIEASSIRTTQCPAFRLSSILSNHKYHLPVESGFHMKSPKSSDEEKIVGGQETSPNQFPFMVFTESYYYDGQVRRCGGTLISNRWILTAAHCTWGALKMTVTMGAHDVSPGSTDQHQLTYTLDLYTDNTQSIIYPEYSYGNVEDDISLIKLPQDVPLNQWIQPARLPYDDDPKQVGDPVVMAGWGNFSDVFGSGVSPTLRQVNTTVIPYTTCRQQAAGVGNFTDEKIICGDGTQGAHYCYGDDGGPMIDYREDEQESFVIGVASFGDISCQSSTKPNLYTRVSNYVNWIHNETGIPAIELKTTTTQRITTTSTEDPNFLFSCKNKENGLYPVPDVTCTQYFYLCTNGFSFLFDCVIDGTIFYYDMCACDYPENVPGCSDYTMGNRK</sequence>
<dbReference type="SUPFAM" id="SSF57625">
    <property type="entry name" value="Invertebrate chitin-binding proteins"/>
    <property type="match status" value="1"/>
</dbReference>
<dbReference type="Pfam" id="PF01607">
    <property type="entry name" value="CBM_14"/>
    <property type="match status" value="1"/>
</dbReference>
<dbReference type="AlphaFoldDB" id="A0A8J2RKR8"/>
<dbReference type="PRINTS" id="PR00722">
    <property type="entry name" value="CHYMOTRYPSIN"/>
</dbReference>
<name>A0A8J2RKR8_9CRUS</name>
<dbReference type="Gene3D" id="2.40.10.10">
    <property type="entry name" value="Trypsin-like serine proteases"/>
    <property type="match status" value="1"/>
</dbReference>
<dbReference type="PROSITE" id="PS50940">
    <property type="entry name" value="CHIT_BIND_II"/>
    <property type="match status" value="1"/>
</dbReference>
<organism evidence="3 4">
    <name type="scientific">Daphnia galeata</name>
    <dbReference type="NCBI Taxonomy" id="27404"/>
    <lineage>
        <taxon>Eukaryota</taxon>
        <taxon>Metazoa</taxon>
        <taxon>Ecdysozoa</taxon>
        <taxon>Arthropoda</taxon>
        <taxon>Crustacea</taxon>
        <taxon>Branchiopoda</taxon>
        <taxon>Diplostraca</taxon>
        <taxon>Cladocera</taxon>
        <taxon>Anomopoda</taxon>
        <taxon>Daphniidae</taxon>
        <taxon>Daphnia</taxon>
    </lineage>
</organism>
<dbReference type="InterPro" id="IPR018114">
    <property type="entry name" value="TRYPSIN_HIS"/>
</dbReference>
<proteinExistence type="predicted"/>
<dbReference type="OrthoDB" id="5565075at2759"/>
<dbReference type="PROSITE" id="PS50240">
    <property type="entry name" value="TRYPSIN_DOM"/>
    <property type="match status" value="1"/>
</dbReference>
<gene>
    <name evidence="3" type="ORF">DGAL_LOCUS3889</name>
</gene>
<dbReference type="InterPro" id="IPR002557">
    <property type="entry name" value="Chitin-bd_dom"/>
</dbReference>
<evidence type="ECO:0000313" key="4">
    <source>
        <dbReference type="Proteomes" id="UP000789390"/>
    </source>
</evidence>
<dbReference type="GO" id="GO:0008061">
    <property type="term" value="F:chitin binding"/>
    <property type="evidence" value="ECO:0007669"/>
    <property type="project" value="InterPro"/>
</dbReference>
<dbReference type="PROSITE" id="PS00134">
    <property type="entry name" value="TRYPSIN_HIS"/>
    <property type="match status" value="1"/>
</dbReference>
<keyword evidence="4" id="KW-1185">Reference proteome</keyword>
<dbReference type="InterPro" id="IPR001254">
    <property type="entry name" value="Trypsin_dom"/>
</dbReference>
<dbReference type="EMBL" id="CAKKLH010000059">
    <property type="protein sequence ID" value="CAH0101554.1"/>
    <property type="molecule type" value="Genomic_DNA"/>
</dbReference>
<protein>
    <recommendedName>
        <fullName evidence="5">Clip-domain serine protease</fullName>
    </recommendedName>
</protein>
<feature type="domain" description="Chitin-binding type-2" evidence="2">
    <location>
        <begin position="359"/>
        <end position="419"/>
    </location>
</feature>
<dbReference type="InterPro" id="IPR009003">
    <property type="entry name" value="Peptidase_S1_PA"/>
</dbReference>